<dbReference type="Pfam" id="PF07505">
    <property type="entry name" value="DUF5131"/>
    <property type="match status" value="1"/>
</dbReference>
<sequence length="322" mass="36791">MTTIQWTDETWNLIVGCSRISPGCERCYAATAAKSARLQQFPQYQKVKDWDGTVEFVESQLLKPLRWKKPKRIFVCSMSDLFHENVPDEWIDKVLAVASLCPQHTFQILTKRPHRALQYLTRENRFAFIDYQAYEILRAGRTPYTREHPVVSLPLKNCWIGTTVENQAMANKRIPTLLQIPAAARFLSCEPLLEAIDLSEWLICPECQGEQLWYEKRTGPRLGVAGRKQCFKCKDKRFYSDLSWAIIGGESGPGARPCSIDWIRSAARQCQEAEIPVFVKQLGSNCCVMPGLAFGYSDRKGGDIAEFPEDLKMRQFPNTVIS</sequence>
<gene>
    <name evidence="1" type="ORF">I8748_32170</name>
</gene>
<evidence type="ECO:0000313" key="2">
    <source>
        <dbReference type="Proteomes" id="UP000632766"/>
    </source>
</evidence>
<comment type="caution">
    <text evidence="1">The sequence shown here is derived from an EMBL/GenBank/DDBJ whole genome shotgun (WGS) entry which is preliminary data.</text>
</comment>
<name>A0A8J7HVS2_9NOST</name>
<dbReference type="Proteomes" id="UP000632766">
    <property type="component" value="Unassembled WGS sequence"/>
</dbReference>
<reference evidence="1 2" key="1">
    <citation type="journal article" date="2021" name="Int. J. Syst. Evol. Microbiol.">
        <title>Amazonocrinis nigriterrae gen. nov., sp. nov., Atlanticothrix silvestris gen. nov., sp. nov. and Dendronalium phyllosphericum gen. nov., sp. nov., nostocacean cyanobacteria from Brazilian environments.</title>
        <authorList>
            <person name="Alvarenga D.O."/>
            <person name="Andreote A.P.D."/>
            <person name="Branco L.H.Z."/>
            <person name="Delbaje E."/>
            <person name="Cruz R.B."/>
            <person name="Varani A.M."/>
            <person name="Fiore M.F."/>
        </authorList>
    </citation>
    <scope>NUCLEOTIDE SEQUENCE [LARGE SCALE GENOMIC DNA]</scope>
    <source>
        <strain evidence="1 2">CENA67</strain>
    </source>
</reference>
<proteinExistence type="predicted"/>
<protein>
    <submittedName>
        <fullName evidence="1">Phage Gp37/Gp68 family protein</fullName>
    </submittedName>
</protein>
<keyword evidence="2" id="KW-1185">Reference proteome</keyword>
<dbReference type="AlphaFoldDB" id="A0A8J7HVS2"/>
<accession>A0A8J7HVS2</accession>
<dbReference type="InterPro" id="IPR011101">
    <property type="entry name" value="DUF5131"/>
</dbReference>
<organism evidence="1 2">
    <name type="scientific">Amazonocrinis nigriterrae CENA67</name>
    <dbReference type="NCBI Taxonomy" id="2794033"/>
    <lineage>
        <taxon>Bacteria</taxon>
        <taxon>Bacillati</taxon>
        <taxon>Cyanobacteriota</taxon>
        <taxon>Cyanophyceae</taxon>
        <taxon>Nostocales</taxon>
        <taxon>Nostocaceae</taxon>
        <taxon>Amazonocrinis</taxon>
        <taxon>Amazonocrinis nigriterrae</taxon>
    </lineage>
</organism>
<dbReference type="RefSeq" id="WP_198128490.1">
    <property type="nucleotide sequence ID" value="NZ_JAECZC010000102.1"/>
</dbReference>
<evidence type="ECO:0000313" key="1">
    <source>
        <dbReference type="EMBL" id="MBH8566756.1"/>
    </source>
</evidence>
<dbReference type="EMBL" id="JAECZC010000102">
    <property type="protein sequence ID" value="MBH8566756.1"/>
    <property type="molecule type" value="Genomic_DNA"/>
</dbReference>